<dbReference type="HOGENOM" id="CLU_111560_0_0_10"/>
<keyword evidence="1" id="KW-1133">Transmembrane helix</keyword>
<keyword evidence="3" id="KW-1185">Reference proteome</keyword>
<sequence>MEKDKARLFGHPIYRMMKGMATAMDRYYVDPLLGFIVPSGFGDTLTALLSLPYIYFSLFVVKSVPLTIAVINNILRDTLIGMIPFCVGDVLDIFYRSYGKNLRLITGYIEGDKKVVSDVRRKVVYSVIVMVVLIILIVLMFKLLWLLGGWLLTTVHNWIFCFL</sequence>
<evidence type="ECO:0000256" key="1">
    <source>
        <dbReference type="SAM" id="Phobius"/>
    </source>
</evidence>
<feature type="transmembrane region" description="Helical" evidence="1">
    <location>
        <begin position="123"/>
        <end position="147"/>
    </location>
</feature>
<evidence type="ECO:0008006" key="4">
    <source>
        <dbReference type="Google" id="ProtNLM"/>
    </source>
</evidence>
<protein>
    <recommendedName>
        <fullName evidence="4">DUF4112 domain-containing protein</fullName>
    </recommendedName>
</protein>
<evidence type="ECO:0000313" key="2">
    <source>
        <dbReference type="EMBL" id="EGN57410.1"/>
    </source>
</evidence>
<name>F8N794_9BACT</name>
<keyword evidence="1" id="KW-0472">Membrane</keyword>
<dbReference type="Pfam" id="PF13430">
    <property type="entry name" value="DUF4112"/>
    <property type="match status" value="1"/>
</dbReference>
<keyword evidence="1" id="KW-0812">Transmembrane</keyword>
<dbReference type="eggNOG" id="ENOG5032RYR">
    <property type="taxonomic scope" value="Bacteria"/>
</dbReference>
<feature type="transmembrane region" description="Helical" evidence="1">
    <location>
        <begin position="27"/>
        <end position="48"/>
    </location>
</feature>
<reference evidence="3" key="1">
    <citation type="journal article" date="2011" name="Stand. Genomic Sci.">
        <title>Non-contiguous finished genome sequence of the opportunistic oral pathogen Prevotella multisaccharivorax type strain (PPPA20).</title>
        <authorList>
            <person name="Pati A."/>
            <person name="Gronow S."/>
            <person name="Lu M."/>
            <person name="Lapidus A."/>
            <person name="Nolan M."/>
            <person name="Lucas S."/>
            <person name="Hammon N."/>
            <person name="Deshpande S."/>
            <person name="Cheng J.F."/>
            <person name="Tapia R."/>
            <person name="Han C."/>
            <person name="Goodwin L."/>
            <person name="Pitluck S."/>
            <person name="Liolios K."/>
            <person name="Pagani I."/>
            <person name="Mavromatis K."/>
            <person name="Mikhailova N."/>
            <person name="Huntemann M."/>
            <person name="Chen A."/>
            <person name="Palaniappan K."/>
            <person name="Land M."/>
            <person name="Hauser L."/>
            <person name="Detter J.C."/>
            <person name="Brambilla E.M."/>
            <person name="Rohde M."/>
            <person name="Goker M."/>
            <person name="Woyke T."/>
            <person name="Bristow J."/>
            <person name="Eisen J.A."/>
            <person name="Markowitz V."/>
            <person name="Hugenholtz P."/>
            <person name="Kyrpides N.C."/>
            <person name="Klenk H.P."/>
            <person name="Ivanova N."/>
        </authorList>
    </citation>
    <scope>NUCLEOTIDE SEQUENCE [LARGE SCALE GENOMIC DNA]</scope>
    <source>
        <strain evidence="3">DSM 17128</strain>
    </source>
</reference>
<accession>F8N794</accession>
<feature type="transmembrane region" description="Helical" evidence="1">
    <location>
        <begin position="54"/>
        <end position="75"/>
    </location>
</feature>
<proteinExistence type="predicted"/>
<evidence type="ECO:0000313" key="3">
    <source>
        <dbReference type="Proteomes" id="UP000002772"/>
    </source>
</evidence>
<dbReference type="EMBL" id="GL945017">
    <property type="protein sequence ID" value="EGN57410.1"/>
    <property type="molecule type" value="Genomic_DNA"/>
</dbReference>
<dbReference type="InterPro" id="IPR025187">
    <property type="entry name" value="DUF4112"/>
</dbReference>
<dbReference type="STRING" id="688246.Premu_2012"/>
<gene>
    <name evidence="2" type="ORF">Premu_2012</name>
</gene>
<dbReference type="AlphaFoldDB" id="F8N794"/>
<dbReference type="Proteomes" id="UP000002772">
    <property type="component" value="Unassembled WGS sequence"/>
</dbReference>
<dbReference type="RefSeq" id="WP_007574951.1">
    <property type="nucleotide sequence ID" value="NZ_BPTS01000002.1"/>
</dbReference>
<dbReference type="OrthoDB" id="1069997at2"/>
<organism evidence="2 3">
    <name type="scientific">Hallella multisaccharivorax DSM 17128</name>
    <dbReference type="NCBI Taxonomy" id="688246"/>
    <lineage>
        <taxon>Bacteria</taxon>
        <taxon>Pseudomonadati</taxon>
        <taxon>Bacteroidota</taxon>
        <taxon>Bacteroidia</taxon>
        <taxon>Bacteroidales</taxon>
        <taxon>Prevotellaceae</taxon>
        <taxon>Hallella</taxon>
    </lineage>
</organism>